<proteinExistence type="predicted"/>
<dbReference type="RefSeq" id="WP_312641856.1">
    <property type="nucleotide sequence ID" value="NZ_CP116967.1"/>
</dbReference>
<evidence type="ECO:0000313" key="2">
    <source>
        <dbReference type="EMBL" id="WNM57411.1"/>
    </source>
</evidence>
<dbReference type="InterPro" id="IPR038720">
    <property type="entry name" value="YprB_RNase_H-like_dom"/>
</dbReference>
<dbReference type="KEGG" id="nall:PP769_15770"/>
<evidence type="ECO:0000259" key="1">
    <source>
        <dbReference type="Pfam" id="PF13482"/>
    </source>
</evidence>
<dbReference type="Proteomes" id="UP001302719">
    <property type="component" value="Chromosome"/>
</dbReference>
<dbReference type="PANTHER" id="PTHR38462">
    <property type="entry name" value="EXONUCLEASE-LIKE PROTEIN"/>
    <property type="match status" value="1"/>
</dbReference>
<sequence length="257" mass="29456">MLQSTFLFLPGIGESTERLWWEDGIGTWDTFLEKPIAPRISPFRKAQYDEDILEAQKQWKAQNSRFFTRILKARDHWRLYPNFRSQAAFLDIETNGIPLPDGEITVVGIFGKGRMTTLIQGENLTGERLQAEFASYDLLVTFFGSGFDLPFLKAKYPDLRLDHPHIDLCFAARRLGLKGGLKAIETEIGCYRPTLLEGLTGWDAVRLWGEWQLGQSYSRDVLIQYNEADCKNLKPLADLIYSRLVQRHGLPEKIASL</sequence>
<dbReference type="SUPFAM" id="SSF53098">
    <property type="entry name" value="Ribonuclease H-like"/>
    <property type="match status" value="1"/>
</dbReference>
<reference evidence="2 3" key="1">
    <citation type="submission" date="2023-01" db="EMBL/GenBank/DDBJ databases">
        <title>Cultivation and genomic characterization of new, ubiquitous marine nitrite-oxidizing bacteria from the Nitrospirales.</title>
        <authorList>
            <person name="Mueller A.J."/>
            <person name="Daebeler A."/>
            <person name="Herbold C.W."/>
            <person name="Kirkegaard R.H."/>
            <person name="Daims H."/>
        </authorList>
    </citation>
    <scope>NUCLEOTIDE SEQUENCE [LARGE SCALE GENOMIC DNA]</scope>
    <source>
        <strain evidence="2 3">VA</strain>
    </source>
</reference>
<accession>A0AA96G9J9</accession>
<keyword evidence="3" id="KW-1185">Reference proteome</keyword>
<evidence type="ECO:0000313" key="3">
    <source>
        <dbReference type="Proteomes" id="UP001302719"/>
    </source>
</evidence>
<protein>
    <submittedName>
        <fullName evidence="2">Ribonuclease H-like domain-containing protein</fullName>
    </submittedName>
</protein>
<organism evidence="2 3">
    <name type="scientific">Candidatus Nitrospira allomarina</name>
    <dbReference type="NCBI Taxonomy" id="3020900"/>
    <lineage>
        <taxon>Bacteria</taxon>
        <taxon>Pseudomonadati</taxon>
        <taxon>Nitrospirota</taxon>
        <taxon>Nitrospiria</taxon>
        <taxon>Nitrospirales</taxon>
        <taxon>Nitrospiraceae</taxon>
        <taxon>Nitrospira</taxon>
    </lineage>
</organism>
<dbReference type="AlphaFoldDB" id="A0AA96G9J9"/>
<dbReference type="Pfam" id="PF13482">
    <property type="entry name" value="RNase_H_2"/>
    <property type="match status" value="1"/>
</dbReference>
<gene>
    <name evidence="2" type="ORF">PP769_15770</name>
</gene>
<name>A0AA96G9J9_9BACT</name>
<dbReference type="PANTHER" id="PTHR38462:SF1">
    <property type="entry name" value="YPRB RIBONUCLEASE H-LIKE DOMAIN-CONTAINING PROTEIN"/>
    <property type="match status" value="1"/>
</dbReference>
<dbReference type="EMBL" id="CP116967">
    <property type="protein sequence ID" value="WNM57411.1"/>
    <property type="molecule type" value="Genomic_DNA"/>
</dbReference>
<feature type="domain" description="YprB ribonuclease H-like" evidence="1">
    <location>
        <begin position="88"/>
        <end position="240"/>
    </location>
</feature>
<dbReference type="InterPro" id="IPR012337">
    <property type="entry name" value="RNaseH-like_sf"/>
</dbReference>